<dbReference type="Proteomes" id="UP000290289">
    <property type="component" value="Chromosome 15"/>
</dbReference>
<dbReference type="GO" id="GO:0046872">
    <property type="term" value="F:metal ion binding"/>
    <property type="evidence" value="ECO:0007669"/>
    <property type="project" value="UniProtKB-KW"/>
</dbReference>
<evidence type="ECO:0000313" key="7">
    <source>
        <dbReference type="Proteomes" id="UP000290289"/>
    </source>
</evidence>
<evidence type="ECO:0000313" key="6">
    <source>
        <dbReference type="EMBL" id="RXH74125.1"/>
    </source>
</evidence>
<dbReference type="GO" id="GO:0016616">
    <property type="term" value="F:oxidoreductase activity, acting on the CH-OH group of donors, NAD or NADP as acceptor"/>
    <property type="evidence" value="ECO:0007669"/>
    <property type="project" value="InterPro"/>
</dbReference>
<dbReference type="STRING" id="3750.A0A498HX19"/>
<evidence type="ECO:0000256" key="3">
    <source>
        <dbReference type="ARBA" id="ARBA00022833"/>
    </source>
</evidence>
<keyword evidence="7" id="KW-1185">Reference proteome</keyword>
<feature type="domain" description="Alcohol dehydrogenase-like N-terminal" evidence="5">
    <location>
        <begin position="31"/>
        <end position="78"/>
    </location>
</feature>
<organism evidence="6 7">
    <name type="scientific">Malus domestica</name>
    <name type="common">Apple</name>
    <name type="synonym">Pyrus malus</name>
    <dbReference type="NCBI Taxonomy" id="3750"/>
    <lineage>
        <taxon>Eukaryota</taxon>
        <taxon>Viridiplantae</taxon>
        <taxon>Streptophyta</taxon>
        <taxon>Embryophyta</taxon>
        <taxon>Tracheophyta</taxon>
        <taxon>Spermatophyta</taxon>
        <taxon>Magnoliopsida</taxon>
        <taxon>eudicotyledons</taxon>
        <taxon>Gunneridae</taxon>
        <taxon>Pentapetalae</taxon>
        <taxon>rosids</taxon>
        <taxon>fabids</taxon>
        <taxon>Rosales</taxon>
        <taxon>Rosaceae</taxon>
        <taxon>Amygdaloideae</taxon>
        <taxon>Maleae</taxon>
        <taxon>Malus</taxon>
    </lineage>
</organism>
<dbReference type="Gene3D" id="3.90.180.10">
    <property type="entry name" value="Medium-chain alcohol dehydrogenases, catalytic domain"/>
    <property type="match status" value="1"/>
</dbReference>
<dbReference type="InterPro" id="IPR047109">
    <property type="entry name" value="CAD-like"/>
</dbReference>
<evidence type="ECO:0000259" key="5">
    <source>
        <dbReference type="Pfam" id="PF08240"/>
    </source>
</evidence>
<dbReference type="EMBL" id="RDQH01000341">
    <property type="protein sequence ID" value="RXH74125.1"/>
    <property type="molecule type" value="Genomic_DNA"/>
</dbReference>
<accession>A0A498HX19</accession>
<keyword evidence="4" id="KW-0560">Oxidoreductase</keyword>
<reference evidence="6 7" key="1">
    <citation type="submission" date="2018-10" db="EMBL/GenBank/DDBJ databases">
        <title>A high-quality apple genome assembly.</title>
        <authorList>
            <person name="Hu J."/>
        </authorList>
    </citation>
    <scope>NUCLEOTIDE SEQUENCE [LARGE SCALE GENOMIC DNA]</scope>
    <source>
        <strain evidence="7">cv. HFTH1</strain>
        <tissue evidence="6">Young leaf</tissue>
    </source>
</reference>
<evidence type="ECO:0000256" key="1">
    <source>
        <dbReference type="ARBA" id="ARBA00008072"/>
    </source>
</evidence>
<sequence>MGQLTLYSSIDSLLTSVPVCVMGKEKNLSMHEIVGEVTEVGSKVNKVKIGDKVGVGCMVGACHACESCNSNLENYCPKMILT</sequence>
<protein>
    <recommendedName>
        <fullName evidence="5">Alcohol dehydrogenase-like N-terminal domain-containing protein</fullName>
    </recommendedName>
</protein>
<name>A0A498HX19_MALDO</name>
<comment type="similarity">
    <text evidence="1">Belongs to the zinc-containing alcohol dehydrogenase family.</text>
</comment>
<evidence type="ECO:0000256" key="2">
    <source>
        <dbReference type="ARBA" id="ARBA00022723"/>
    </source>
</evidence>
<dbReference type="Pfam" id="PF08240">
    <property type="entry name" value="ADH_N"/>
    <property type="match status" value="1"/>
</dbReference>
<dbReference type="SUPFAM" id="SSF50129">
    <property type="entry name" value="GroES-like"/>
    <property type="match status" value="1"/>
</dbReference>
<comment type="caution">
    <text evidence="6">The sequence shown here is derived from an EMBL/GenBank/DDBJ whole genome shotgun (WGS) entry which is preliminary data.</text>
</comment>
<gene>
    <name evidence="6" type="ORF">DVH24_021305</name>
</gene>
<dbReference type="AlphaFoldDB" id="A0A498HX19"/>
<dbReference type="InterPro" id="IPR013154">
    <property type="entry name" value="ADH-like_N"/>
</dbReference>
<evidence type="ECO:0000256" key="4">
    <source>
        <dbReference type="ARBA" id="ARBA00023002"/>
    </source>
</evidence>
<dbReference type="PANTHER" id="PTHR42683">
    <property type="entry name" value="ALDEHYDE REDUCTASE"/>
    <property type="match status" value="1"/>
</dbReference>
<dbReference type="InterPro" id="IPR011032">
    <property type="entry name" value="GroES-like_sf"/>
</dbReference>
<keyword evidence="2" id="KW-0479">Metal-binding</keyword>
<keyword evidence="3" id="KW-0862">Zinc</keyword>
<proteinExistence type="inferred from homology"/>